<evidence type="ECO:0000313" key="2">
    <source>
        <dbReference type="Proteomes" id="UP000007875"/>
    </source>
</evidence>
<sequence>MDQFNLDMKLAFCYFKEMQREEGNRIFEAAFKKMDQTEPSKKRAGGLFEIAELYRQNGLESRAMFLYSSVARMFCDSKQEVSASNVAVINKCLNGMMQNDEQLKDGTPGKEKNIEIFRGILQKISELKDKHPNMPEAISLGFYYLARCYSQRSDGKKSSHYNKRAVQVMQSAHPDSYKKFYMVGYCMHNLAANQEKIGLHHEAMQYFQKAIEYLEV</sequence>
<dbReference type="AlphaFoldDB" id="H2ZE71"/>
<accession>H2ZE71</accession>
<dbReference type="SUPFAM" id="SSF48452">
    <property type="entry name" value="TPR-like"/>
    <property type="match status" value="1"/>
</dbReference>
<dbReference type="Ensembl" id="ENSCSAVT00000016066.1">
    <property type="protein sequence ID" value="ENSCSAVP00000015887.1"/>
    <property type="gene ID" value="ENSCSAVG00000009343.1"/>
</dbReference>
<protein>
    <recommendedName>
        <fullName evidence="3">Rapsyn myristoylation/linker region N-terminal domain-containing protein</fullName>
    </recommendedName>
</protein>
<dbReference type="Gene3D" id="1.25.40.10">
    <property type="entry name" value="Tetratricopeptide repeat domain"/>
    <property type="match status" value="1"/>
</dbReference>
<reference evidence="2" key="1">
    <citation type="submission" date="2003-08" db="EMBL/GenBank/DDBJ databases">
        <authorList>
            <person name="Birren B."/>
            <person name="Nusbaum C."/>
            <person name="Abebe A."/>
            <person name="Abouelleil A."/>
            <person name="Adekoya E."/>
            <person name="Ait-zahra M."/>
            <person name="Allen N."/>
            <person name="Allen T."/>
            <person name="An P."/>
            <person name="Anderson M."/>
            <person name="Anderson S."/>
            <person name="Arachchi H."/>
            <person name="Armbruster J."/>
            <person name="Bachantsang P."/>
            <person name="Baldwin J."/>
            <person name="Barry A."/>
            <person name="Bayul T."/>
            <person name="Blitshsteyn B."/>
            <person name="Bloom T."/>
            <person name="Blye J."/>
            <person name="Boguslavskiy L."/>
            <person name="Borowsky M."/>
            <person name="Boukhgalter B."/>
            <person name="Brunache A."/>
            <person name="Butler J."/>
            <person name="Calixte N."/>
            <person name="Calvo S."/>
            <person name="Camarata J."/>
            <person name="Campo K."/>
            <person name="Chang J."/>
            <person name="Cheshatsang Y."/>
            <person name="Citroen M."/>
            <person name="Collymore A."/>
            <person name="Considine T."/>
            <person name="Cook A."/>
            <person name="Cooke P."/>
            <person name="Corum B."/>
            <person name="Cuomo C."/>
            <person name="David R."/>
            <person name="Dawoe T."/>
            <person name="Degray S."/>
            <person name="Dodge S."/>
            <person name="Dooley K."/>
            <person name="Dorje P."/>
            <person name="Dorjee K."/>
            <person name="Dorris L."/>
            <person name="Duffey N."/>
            <person name="Dupes A."/>
            <person name="Elkins T."/>
            <person name="Engels R."/>
            <person name="Erickson J."/>
            <person name="Farina A."/>
            <person name="Faro S."/>
            <person name="Ferreira P."/>
            <person name="Fischer H."/>
            <person name="Fitzgerald M."/>
            <person name="Foley K."/>
            <person name="Gage D."/>
            <person name="Galagan J."/>
            <person name="Gearin G."/>
            <person name="Gnerre S."/>
            <person name="Gnirke A."/>
            <person name="Goyette A."/>
            <person name="Graham J."/>
            <person name="Grandbois E."/>
            <person name="Gyaltsen K."/>
            <person name="Hafez N."/>
            <person name="Hagopian D."/>
            <person name="Hagos B."/>
            <person name="Hall J."/>
            <person name="Hatcher B."/>
            <person name="Heller A."/>
            <person name="Higgins H."/>
            <person name="Honan T."/>
            <person name="Horn A."/>
            <person name="Houde N."/>
            <person name="Hughes L."/>
            <person name="Hulme W."/>
            <person name="Husby E."/>
            <person name="Iliev I."/>
            <person name="Jaffe D."/>
            <person name="Jones C."/>
            <person name="Kamal M."/>
            <person name="Kamat A."/>
            <person name="Kamvysselis M."/>
            <person name="Karlsson E."/>
            <person name="Kells C."/>
            <person name="Kieu A."/>
            <person name="Kisner P."/>
            <person name="Kodira C."/>
            <person name="Kulbokas E."/>
            <person name="Labutti K."/>
            <person name="Lama D."/>
            <person name="Landers T."/>
            <person name="Leger J."/>
            <person name="Levine S."/>
            <person name="Lewis D."/>
            <person name="Lewis T."/>
            <person name="Lindblad-toh K."/>
            <person name="Liu X."/>
            <person name="Lokyitsang T."/>
            <person name="Lokyitsang Y."/>
            <person name="Lucien O."/>
            <person name="Lui A."/>
            <person name="Ma L.J."/>
            <person name="Mabbitt R."/>
            <person name="Macdonald J."/>
            <person name="Maclean C."/>
            <person name="Major J."/>
            <person name="Manning J."/>
            <person name="Marabella R."/>
            <person name="Maru K."/>
            <person name="Matthews C."/>
            <person name="Mauceli E."/>
            <person name="Mccarthy M."/>
            <person name="Mcdonough S."/>
            <person name="Mcghee T."/>
            <person name="Meldrim J."/>
            <person name="Meneus L."/>
            <person name="Mesirov J."/>
            <person name="Mihalev A."/>
            <person name="Mihova T."/>
            <person name="Mikkelsen T."/>
            <person name="Mlenga V."/>
            <person name="Moru K."/>
            <person name="Mozes J."/>
            <person name="Mulrain L."/>
            <person name="Munson G."/>
            <person name="Naylor J."/>
            <person name="Newes C."/>
            <person name="Nguyen C."/>
            <person name="Nguyen N."/>
            <person name="Nguyen T."/>
            <person name="Nicol R."/>
            <person name="Nielsen C."/>
            <person name="Nizzari M."/>
            <person name="Norbu C."/>
            <person name="Norbu N."/>
            <person name="O'donnell P."/>
            <person name="Okoawo O."/>
            <person name="O'leary S."/>
            <person name="Omotosho B."/>
            <person name="O'neill K."/>
            <person name="Osman S."/>
            <person name="Parker S."/>
            <person name="Perrin D."/>
            <person name="Phunkhang P."/>
            <person name="Piqani B."/>
            <person name="Purcell S."/>
            <person name="Rachupka T."/>
            <person name="Ramasamy U."/>
            <person name="Rameau R."/>
            <person name="Ray V."/>
            <person name="Raymond C."/>
            <person name="Retta R."/>
            <person name="Richardson S."/>
            <person name="Rise C."/>
            <person name="Rodriguez J."/>
            <person name="Rogers J."/>
            <person name="Rogov P."/>
            <person name="Rutman M."/>
            <person name="Schupbach R."/>
            <person name="Seaman C."/>
            <person name="Settipalli S."/>
            <person name="Sharpe T."/>
            <person name="Sheridan J."/>
            <person name="Sherpa N."/>
            <person name="Shi J."/>
            <person name="Smirnov S."/>
            <person name="Smith C."/>
            <person name="Sougnez C."/>
            <person name="Spencer B."/>
            <person name="Stalker J."/>
            <person name="Stange-thomann N."/>
            <person name="Stavropoulos S."/>
            <person name="Stetson K."/>
            <person name="Stone C."/>
            <person name="Stone S."/>
            <person name="Stubbs M."/>
            <person name="Talamas J."/>
            <person name="Tchuinga P."/>
            <person name="Tenzing P."/>
            <person name="Tesfaye S."/>
            <person name="Theodore J."/>
            <person name="Thoulutsang Y."/>
            <person name="Topham K."/>
            <person name="Towey S."/>
            <person name="Tsamla T."/>
            <person name="Tsomo N."/>
            <person name="Vallee D."/>
            <person name="Vassiliev H."/>
            <person name="Venkataraman V."/>
            <person name="Vinson J."/>
            <person name="Vo A."/>
            <person name="Wade C."/>
            <person name="Wang S."/>
            <person name="Wangchuk T."/>
            <person name="Wangdi T."/>
            <person name="Whittaker C."/>
            <person name="Wilkinson J."/>
            <person name="Wu Y."/>
            <person name="Wyman D."/>
            <person name="Yadav S."/>
            <person name="Yang S."/>
            <person name="Yang X."/>
            <person name="Yeager S."/>
            <person name="Yee E."/>
            <person name="Young G."/>
            <person name="Zainoun J."/>
            <person name="Zembeck L."/>
            <person name="Zimmer A."/>
            <person name="Zody M."/>
            <person name="Lander E."/>
        </authorList>
    </citation>
    <scope>NUCLEOTIDE SEQUENCE [LARGE SCALE GENOMIC DNA]</scope>
</reference>
<name>H2ZE71_CIOSA</name>
<evidence type="ECO:0008006" key="3">
    <source>
        <dbReference type="Google" id="ProtNLM"/>
    </source>
</evidence>
<reference evidence="1" key="2">
    <citation type="submission" date="2025-08" db="UniProtKB">
        <authorList>
            <consortium name="Ensembl"/>
        </authorList>
    </citation>
    <scope>IDENTIFICATION</scope>
</reference>
<dbReference type="Proteomes" id="UP000007875">
    <property type="component" value="Unassembled WGS sequence"/>
</dbReference>
<proteinExistence type="predicted"/>
<evidence type="ECO:0000313" key="1">
    <source>
        <dbReference type="Ensembl" id="ENSCSAVP00000015887.1"/>
    </source>
</evidence>
<keyword evidence="2" id="KW-1185">Reference proteome</keyword>
<dbReference type="InterPro" id="IPR011990">
    <property type="entry name" value="TPR-like_helical_dom_sf"/>
</dbReference>
<dbReference type="InParanoid" id="H2ZE71"/>
<reference evidence="1" key="3">
    <citation type="submission" date="2025-09" db="UniProtKB">
        <authorList>
            <consortium name="Ensembl"/>
        </authorList>
    </citation>
    <scope>IDENTIFICATION</scope>
</reference>
<dbReference type="HOGENOM" id="CLU_1280242_0_0_1"/>
<organism evidence="1 2">
    <name type="scientific">Ciona savignyi</name>
    <name type="common">Pacific transparent sea squirt</name>
    <dbReference type="NCBI Taxonomy" id="51511"/>
    <lineage>
        <taxon>Eukaryota</taxon>
        <taxon>Metazoa</taxon>
        <taxon>Chordata</taxon>
        <taxon>Tunicata</taxon>
        <taxon>Ascidiacea</taxon>
        <taxon>Phlebobranchia</taxon>
        <taxon>Cionidae</taxon>
        <taxon>Ciona</taxon>
    </lineage>
</organism>